<dbReference type="PANTHER" id="PTHR31061">
    <property type="entry name" value="LD22376P"/>
    <property type="match status" value="1"/>
</dbReference>
<reference evidence="4" key="1">
    <citation type="submission" date="2021-05" db="EMBL/GenBank/DDBJ databases">
        <authorList>
            <person name="Alioto T."/>
            <person name="Alioto T."/>
            <person name="Gomez Garrido J."/>
        </authorList>
    </citation>
    <scope>NUCLEOTIDE SEQUENCE</scope>
</reference>
<feature type="transmembrane region" description="Helical" evidence="2">
    <location>
        <begin position="197"/>
        <end position="216"/>
    </location>
</feature>
<dbReference type="Pfam" id="PF16401">
    <property type="entry name" value="DUF5009"/>
    <property type="match status" value="1"/>
</dbReference>
<keyword evidence="2" id="KW-0472">Membrane</keyword>
<proteinExistence type="predicted"/>
<organism evidence="4">
    <name type="scientific">Cacopsylla melanoneura</name>
    <dbReference type="NCBI Taxonomy" id="428564"/>
    <lineage>
        <taxon>Eukaryota</taxon>
        <taxon>Metazoa</taxon>
        <taxon>Ecdysozoa</taxon>
        <taxon>Arthropoda</taxon>
        <taxon>Hexapoda</taxon>
        <taxon>Insecta</taxon>
        <taxon>Pterygota</taxon>
        <taxon>Neoptera</taxon>
        <taxon>Paraneoptera</taxon>
        <taxon>Hemiptera</taxon>
        <taxon>Sternorrhyncha</taxon>
        <taxon>Psylloidea</taxon>
        <taxon>Psyllidae</taxon>
        <taxon>Psyllinae</taxon>
        <taxon>Cacopsylla</taxon>
    </lineage>
</organism>
<feature type="transmembrane region" description="Helical" evidence="2">
    <location>
        <begin position="514"/>
        <end position="538"/>
    </location>
</feature>
<feature type="region of interest" description="Disordered" evidence="1">
    <location>
        <begin position="167"/>
        <end position="191"/>
    </location>
</feature>
<keyword evidence="2" id="KW-1133">Transmembrane helix</keyword>
<feature type="domain" description="DUF5009" evidence="3">
    <location>
        <begin position="193"/>
        <end position="279"/>
    </location>
</feature>
<name>A0A8D8YZJ3_9HEMI</name>
<keyword evidence="4" id="KW-0808">Transferase</keyword>
<dbReference type="InterPro" id="IPR032176">
    <property type="entry name" value="DUF5009"/>
</dbReference>
<feature type="transmembrane region" description="Helical" evidence="2">
    <location>
        <begin position="420"/>
        <end position="441"/>
    </location>
</feature>
<evidence type="ECO:0000256" key="1">
    <source>
        <dbReference type="SAM" id="MobiDB-lite"/>
    </source>
</evidence>
<evidence type="ECO:0000313" key="4">
    <source>
        <dbReference type="EMBL" id="CAG6738154.1"/>
    </source>
</evidence>
<sequence>MGVPWFEDPGLDYWDAMPMSELKVDEAYLNITLATDVPRPIYLYQLSDDCERCPFVRKASNYVSTVLKVNTKSSSIFRLYTEDDDVDYKPVNRTRGLYCEVTPDPPLGEFGCYNLYVQGGKCELRTAREPVNIVAPLVFWVAVLLVLFSIVKTSKYYILKRKEKAEEEGEGGGEEPAPVEEESPSPPRRKRVKSLDAFRGIAITIMIFVNFGAGQYQFLDHAAWNGLNLADLVFPWFLWIMGVTIPIVMSSNLRKNVSRHQIFLQIIKRSAILFVFNLMLNTFTYNGNLATIRINGVLQRFATTYLVVAGFAAYFTFQSDSGENSLLPSFVKDITLLLPQWFIHSTILCLHGWVTFHLQMPGCPRGYTGPGGYQDDARYYNCTGGAANYIDLLLVGPKRMWDRGPAREVYHAVSYDPEPLLGTLSSIYQVFLGTVAGNVLLHHKDTESRIKRWLLYASLCFLLTFYLVGVANIPVNKQLWSSSFMFLTSGISFVLLSILYIAIDHFNVWDGSPFFYAGMNPTLLYVGHNIAVMFPFIWHISPNNTHFQSMGQNLWTVLLWILIAKWLHYKRYFYSV</sequence>
<feature type="transmembrane region" description="Helical" evidence="2">
    <location>
        <begin position="550"/>
        <end position="567"/>
    </location>
</feature>
<feature type="transmembrane region" description="Helical" evidence="2">
    <location>
        <begin position="479"/>
        <end position="502"/>
    </location>
</feature>
<evidence type="ECO:0000256" key="2">
    <source>
        <dbReference type="SAM" id="Phobius"/>
    </source>
</evidence>
<evidence type="ECO:0000259" key="3">
    <source>
        <dbReference type="Pfam" id="PF16401"/>
    </source>
</evidence>
<dbReference type="EMBL" id="HBUF01239901">
    <property type="protein sequence ID" value="CAG6676460.1"/>
    <property type="molecule type" value="Transcribed_RNA"/>
</dbReference>
<feature type="transmembrane region" description="Helical" evidence="2">
    <location>
        <begin position="236"/>
        <end position="254"/>
    </location>
</feature>
<feature type="transmembrane region" description="Helical" evidence="2">
    <location>
        <begin position="297"/>
        <end position="315"/>
    </location>
</feature>
<dbReference type="EMBL" id="HBUF01406482">
    <property type="protein sequence ID" value="CAG6738154.1"/>
    <property type="molecule type" value="Transcribed_RNA"/>
</dbReference>
<dbReference type="AlphaFoldDB" id="A0A8D8YZJ3"/>
<feature type="transmembrane region" description="Helical" evidence="2">
    <location>
        <begin position="133"/>
        <end position="151"/>
    </location>
</feature>
<dbReference type="GO" id="GO:0016740">
    <property type="term" value="F:transferase activity"/>
    <property type="evidence" value="ECO:0007669"/>
    <property type="project" value="UniProtKB-KW"/>
</dbReference>
<feature type="transmembrane region" description="Helical" evidence="2">
    <location>
        <begin position="453"/>
        <end position="473"/>
    </location>
</feature>
<dbReference type="PANTHER" id="PTHR31061:SF24">
    <property type="entry name" value="LD22376P"/>
    <property type="match status" value="1"/>
</dbReference>
<accession>A0A8D8YZJ3</accession>
<keyword evidence="2" id="KW-0812">Transmembrane</keyword>
<protein>
    <submittedName>
        <fullName evidence="4">Heparan-alpha-glucosaminide N-acetyltransferase</fullName>
    </submittedName>
</protein>
<feature type="compositionally biased region" description="Acidic residues" evidence="1">
    <location>
        <begin position="167"/>
        <end position="183"/>
    </location>
</feature>